<dbReference type="AlphaFoldDB" id="A0A4Q9B9A3"/>
<dbReference type="PANTHER" id="PTHR48108:SF26">
    <property type="entry name" value="CBS DOMAIN-CONTAINING PROTEIN DDB_G0289609"/>
    <property type="match status" value="1"/>
</dbReference>
<keyword evidence="1" id="KW-0677">Repeat</keyword>
<dbReference type="EMBL" id="SIJL01000002">
    <property type="protein sequence ID" value="TBH21508.1"/>
    <property type="molecule type" value="Genomic_DNA"/>
</dbReference>
<gene>
    <name evidence="4" type="ORF">ETP66_02560</name>
</gene>
<evidence type="ECO:0000256" key="2">
    <source>
        <dbReference type="PROSITE-ProRule" id="PRU00703"/>
    </source>
</evidence>
<dbReference type="Gene3D" id="3.10.580.10">
    <property type="entry name" value="CBS-domain"/>
    <property type="match status" value="1"/>
</dbReference>
<dbReference type="Pfam" id="PF00571">
    <property type="entry name" value="CBS"/>
    <property type="match status" value="2"/>
</dbReference>
<keyword evidence="5" id="KW-1185">Reference proteome</keyword>
<name>A0A4Q9B9A3_9DEIN</name>
<dbReference type="PANTHER" id="PTHR48108">
    <property type="entry name" value="CBS DOMAIN-CONTAINING PROTEIN CBSX2, CHLOROPLASTIC"/>
    <property type="match status" value="1"/>
</dbReference>
<accession>A0A4Q9B9A3</accession>
<evidence type="ECO:0000259" key="3">
    <source>
        <dbReference type="PROSITE" id="PS51371"/>
    </source>
</evidence>
<comment type="caution">
    <text evidence="4">The sequence shown here is derived from an EMBL/GenBank/DDBJ whole genome shotgun (WGS) entry which is preliminary data.</text>
</comment>
<protein>
    <submittedName>
        <fullName evidence="4">CBS domain-containing protein</fullName>
    </submittedName>
</protein>
<feature type="domain" description="CBS" evidence="3">
    <location>
        <begin position="15"/>
        <end position="73"/>
    </location>
</feature>
<feature type="domain" description="CBS" evidence="3">
    <location>
        <begin position="83"/>
        <end position="139"/>
    </location>
</feature>
<dbReference type="InterPro" id="IPR000644">
    <property type="entry name" value="CBS_dom"/>
</dbReference>
<dbReference type="SMART" id="SM00116">
    <property type="entry name" value="CBS"/>
    <property type="match status" value="2"/>
</dbReference>
<dbReference type="InterPro" id="IPR051462">
    <property type="entry name" value="CBS_domain-containing"/>
</dbReference>
<dbReference type="SUPFAM" id="SSF54631">
    <property type="entry name" value="CBS-domain pair"/>
    <property type="match status" value="1"/>
</dbReference>
<dbReference type="InterPro" id="IPR046342">
    <property type="entry name" value="CBS_dom_sf"/>
</dbReference>
<reference evidence="4 5" key="1">
    <citation type="submission" date="2019-02" db="EMBL/GenBank/DDBJ databases">
        <title>Thermus sp. a novel from hot spring.</title>
        <authorList>
            <person name="Zhao Z."/>
        </authorList>
    </citation>
    <scope>NUCLEOTIDE SEQUENCE [LARGE SCALE GENOMIC DNA]</scope>
    <source>
        <strain evidence="4 5">CFH 72773T</strain>
    </source>
</reference>
<evidence type="ECO:0000256" key="1">
    <source>
        <dbReference type="ARBA" id="ARBA00022737"/>
    </source>
</evidence>
<dbReference type="PROSITE" id="PS51371">
    <property type="entry name" value="CBS"/>
    <property type="match status" value="2"/>
</dbReference>
<organism evidence="4 5">
    <name type="scientific">Thermus thermamylovorans</name>
    <dbReference type="NCBI Taxonomy" id="2509362"/>
    <lineage>
        <taxon>Bacteria</taxon>
        <taxon>Thermotogati</taxon>
        <taxon>Deinococcota</taxon>
        <taxon>Deinococci</taxon>
        <taxon>Thermales</taxon>
        <taxon>Thermaceae</taxon>
        <taxon>Thermus</taxon>
    </lineage>
</organism>
<keyword evidence="2" id="KW-0129">CBS domain</keyword>
<evidence type="ECO:0000313" key="5">
    <source>
        <dbReference type="Proteomes" id="UP000292858"/>
    </source>
</evidence>
<sequence>MSWGLPGGSILRDLMRTHLVVVPPRTPLEEAHRLLVQTGVRYLPVVEGERYLGLVGERQLRLPLAPWAPGHLRADPQAPVARFLQPFPQARPEEPLEEAAFRLEAARVGALPVVEGEALLGLVTAYDLLRGLLELLRPKAPATRLDLLVPDGPGLGRVLRAVEESGTPLVGLHLFREAGGLGFRVLLHVGALDVRPLLARLEALGLRPIRP</sequence>
<dbReference type="OrthoDB" id="31906at2"/>
<dbReference type="Proteomes" id="UP000292858">
    <property type="component" value="Unassembled WGS sequence"/>
</dbReference>
<proteinExistence type="predicted"/>
<evidence type="ECO:0000313" key="4">
    <source>
        <dbReference type="EMBL" id="TBH21508.1"/>
    </source>
</evidence>